<evidence type="ECO:0000256" key="11">
    <source>
        <dbReference type="ARBA" id="ARBA00023209"/>
    </source>
</evidence>
<name>A0A076YXW3_STRAG</name>
<evidence type="ECO:0000256" key="10">
    <source>
        <dbReference type="ARBA" id="ARBA00023098"/>
    </source>
</evidence>
<evidence type="ECO:0000256" key="9">
    <source>
        <dbReference type="ARBA" id="ARBA00022842"/>
    </source>
</evidence>
<keyword evidence="12" id="KW-1208">Phospholipid metabolism</keyword>
<evidence type="ECO:0000256" key="7">
    <source>
        <dbReference type="ARBA" id="ARBA00022777"/>
    </source>
</evidence>
<dbReference type="InterPro" id="IPR005218">
    <property type="entry name" value="Diacylglycerol/lipid_kinase"/>
</dbReference>
<dbReference type="Gene3D" id="2.60.200.40">
    <property type="match status" value="1"/>
</dbReference>
<keyword evidence="3" id="KW-0444">Lipid biosynthesis</keyword>
<dbReference type="GO" id="GO:0004143">
    <property type="term" value="F:ATP-dependent diacylglycerol kinase activity"/>
    <property type="evidence" value="ECO:0007669"/>
    <property type="project" value="TreeGrafter"/>
</dbReference>
<evidence type="ECO:0000256" key="4">
    <source>
        <dbReference type="ARBA" id="ARBA00022679"/>
    </source>
</evidence>
<evidence type="ECO:0000256" key="8">
    <source>
        <dbReference type="ARBA" id="ARBA00022840"/>
    </source>
</evidence>
<comment type="cofactor">
    <cofactor evidence="1">
        <name>Mg(2+)</name>
        <dbReference type="ChEBI" id="CHEBI:18420"/>
    </cofactor>
</comment>
<comment type="caution">
    <text evidence="15">The sequence shown here is derived from an EMBL/GenBank/DDBJ whole genome shotgun (WGS) entry which is preliminary data.</text>
</comment>
<reference evidence="14" key="3">
    <citation type="submission" date="2023-05" db="EMBL/GenBank/DDBJ databases">
        <title>Cataloging the Phylogenetic Diversity of Human Bladder Bacteria.</title>
        <authorList>
            <person name="Du J."/>
        </authorList>
    </citation>
    <scope>NUCLEOTIDE SEQUENCE</scope>
    <source>
        <strain evidence="14">UMB8703</strain>
    </source>
</reference>
<protein>
    <submittedName>
        <fullName evidence="14 15">Diacylglycerol kinase</fullName>
    </submittedName>
</protein>
<dbReference type="EMBL" id="QHGZ01000123">
    <property type="protein sequence ID" value="RDY82845.1"/>
    <property type="molecule type" value="Genomic_DNA"/>
</dbReference>
<dbReference type="PANTHER" id="PTHR12358:SF106">
    <property type="entry name" value="LIPID KINASE YEGS"/>
    <property type="match status" value="1"/>
</dbReference>
<proteinExistence type="inferred from homology"/>
<dbReference type="GO" id="GO:0008654">
    <property type="term" value="P:phospholipid biosynthetic process"/>
    <property type="evidence" value="ECO:0007669"/>
    <property type="project" value="UniProtKB-KW"/>
</dbReference>
<keyword evidence="7 15" id="KW-0418">Kinase</keyword>
<dbReference type="Gene3D" id="3.40.50.10330">
    <property type="entry name" value="Probable inorganic polyphosphate/atp-NAD kinase, domain 1"/>
    <property type="match status" value="1"/>
</dbReference>
<dbReference type="SUPFAM" id="SSF111331">
    <property type="entry name" value="NAD kinase/diacylglycerol kinase-like"/>
    <property type="match status" value="1"/>
</dbReference>
<dbReference type="InterPro" id="IPR001206">
    <property type="entry name" value="Diacylglycerol_kinase_cat_dom"/>
</dbReference>
<sequence>MKSAYIFFNPKSGKDEQALAQEVKSYLIEHDFQDDYVRIITPSSVEEAVALAKKASEDHIDLVIPLGGDGTINKICGGVYAGGAYPTIGLVPAGTVNNFSKALNIPQERNLALENLLNGHVKSVDICKVNDDYMISSLTLGLLADIAANVTSEMKRKLGPFAFVGDAYRILKRNRSYSITLAYDNNVRSLRTRLLLITMTNSIAGMPAFSPEATIDDGLFRVYTMEHIHFFKLLLHLRQFRKGDFSQAKEIKHFHTNNLTISTFKRKKSAIPKVRIDGDPGDQLPVKVEVIPKALKFIIPNSLP</sequence>
<dbReference type="AlphaFoldDB" id="A0A076YXW3"/>
<dbReference type="OMA" id="TMNLFAR"/>
<evidence type="ECO:0000313" key="17">
    <source>
        <dbReference type="Proteomes" id="UP000093122"/>
    </source>
</evidence>
<dbReference type="Pfam" id="PF19279">
    <property type="entry name" value="YegS_C"/>
    <property type="match status" value="1"/>
</dbReference>
<dbReference type="SMART" id="SM00046">
    <property type="entry name" value="DAGKc"/>
    <property type="match status" value="1"/>
</dbReference>
<dbReference type="PROSITE" id="PS50146">
    <property type="entry name" value="DAGK"/>
    <property type="match status" value="1"/>
</dbReference>
<reference evidence="15 17" key="1">
    <citation type="journal article" date="2016" name="Sci. Rep.">
        <title>Serotype IV Streptococcus agalactiae ST-452 has arisen from large genomic recombination events between CC23 and the hypervirulent CC17 lineages.</title>
        <authorList>
            <person name="Campisi E."/>
            <person name="Rinaudo C.D."/>
            <person name="Donati C."/>
            <person name="Barucco M."/>
            <person name="Torricelli G."/>
            <person name="Edwards M.S."/>
            <person name="Baker C.J."/>
            <person name="Margarit I."/>
            <person name="Rosini R."/>
        </authorList>
    </citation>
    <scope>NUCLEOTIDE SEQUENCE [LARGE SCALE GENOMIC DNA]</scope>
    <source>
        <strain evidence="15 17">CZ-PW-140</strain>
    </source>
</reference>
<evidence type="ECO:0000256" key="1">
    <source>
        <dbReference type="ARBA" id="ARBA00001946"/>
    </source>
</evidence>
<keyword evidence="6" id="KW-0547">Nucleotide-binding</keyword>
<evidence type="ECO:0000313" key="14">
    <source>
        <dbReference type="EMBL" id="MDK6900150.1"/>
    </source>
</evidence>
<evidence type="ECO:0000256" key="6">
    <source>
        <dbReference type="ARBA" id="ARBA00022741"/>
    </source>
</evidence>
<evidence type="ECO:0000256" key="12">
    <source>
        <dbReference type="ARBA" id="ARBA00023264"/>
    </source>
</evidence>
<evidence type="ECO:0000256" key="5">
    <source>
        <dbReference type="ARBA" id="ARBA00022723"/>
    </source>
</evidence>
<dbReference type="PANTHER" id="PTHR12358">
    <property type="entry name" value="SPHINGOSINE KINASE"/>
    <property type="match status" value="1"/>
</dbReference>
<dbReference type="GO" id="GO:0046872">
    <property type="term" value="F:metal ion binding"/>
    <property type="evidence" value="ECO:0007669"/>
    <property type="project" value="UniProtKB-KW"/>
</dbReference>
<dbReference type="EMBL" id="JASOIH010000012">
    <property type="protein sequence ID" value="MDK6900150.1"/>
    <property type="molecule type" value="Genomic_DNA"/>
</dbReference>
<dbReference type="GO" id="GO:0005886">
    <property type="term" value="C:plasma membrane"/>
    <property type="evidence" value="ECO:0007669"/>
    <property type="project" value="TreeGrafter"/>
</dbReference>
<accession>A0A076YXW3</accession>
<dbReference type="KEGG" id="sage:EN72_07360"/>
<evidence type="ECO:0000313" key="16">
    <source>
        <dbReference type="EMBL" id="RDY82845.1"/>
    </source>
</evidence>
<keyword evidence="4" id="KW-0808">Transferase</keyword>
<keyword evidence="5" id="KW-0479">Metal-binding</keyword>
<dbReference type="GO" id="GO:0005524">
    <property type="term" value="F:ATP binding"/>
    <property type="evidence" value="ECO:0007669"/>
    <property type="project" value="UniProtKB-KW"/>
</dbReference>
<gene>
    <name evidence="15" type="ORF">AX245_08445</name>
    <name evidence="16" type="ORF">C4618_04775</name>
    <name evidence="14" type="ORF">QP229_09255</name>
</gene>
<dbReference type="EMBL" id="MAWT01000011">
    <property type="protein sequence ID" value="OCM72102.1"/>
    <property type="molecule type" value="Genomic_DNA"/>
</dbReference>
<dbReference type="Proteomes" id="UP000093122">
    <property type="component" value="Unassembled WGS sequence"/>
</dbReference>
<dbReference type="RefSeq" id="WP_000833762.1">
    <property type="nucleotide sequence ID" value="NZ_BCNI01000007.1"/>
</dbReference>
<dbReference type="Proteomes" id="UP000256718">
    <property type="component" value="Unassembled WGS sequence"/>
</dbReference>
<dbReference type="InterPro" id="IPR016064">
    <property type="entry name" value="NAD/diacylglycerol_kinase_sf"/>
</dbReference>
<evidence type="ECO:0000313" key="18">
    <source>
        <dbReference type="Proteomes" id="UP000256718"/>
    </source>
</evidence>
<evidence type="ECO:0000313" key="15">
    <source>
        <dbReference type="EMBL" id="OCM72102.1"/>
    </source>
</evidence>
<dbReference type="NCBIfam" id="TIGR00147">
    <property type="entry name" value="YegS/Rv2252/BmrU family lipid kinase"/>
    <property type="match status" value="1"/>
</dbReference>
<evidence type="ECO:0000256" key="2">
    <source>
        <dbReference type="ARBA" id="ARBA00005983"/>
    </source>
</evidence>
<dbReference type="Pfam" id="PF00781">
    <property type="entry name" value="DAGK_cat"/>
    <property type="match status" value="1"/>
</dbReference>
<keyword evidence="10" id="KW-0443">Lipid metabolism</keyword>
<dbReference type="InterPro" id="IPR017438">
    <property type="entry name" value="ATP-NAD_kinase_N"/>
</dbReference>
<keyword evidence="9" id="KW-0460">Magnesium</keyword>
<keyword evidence="11" id="KW-0594">Phospholipid biosynthesis</keyword>
<dbReference type="InterPro" id="IPR045540">
    <property type="entry name" value="YegS/DAGK_C"/>
</dbReference>
<evidence type="ECO:0000259" key="13">
    <source>
        <dbReference type="PROSITE" id="PS50146"/>
    </source>
</evidence>
<comment type="similarity">
    <text evidence="2">Belongs to the diacylglycerol/lipid kinase family.</text>
</comment>
<evidence type="ECO:0000256" key="3">
    <source>
        <dbReference type="ARBA" id="ARBA00022516"/>
    </source>
</evidence>
<reference evidence="16 18" key="2">
    <citation type="journal article" date="2018" name="Emerg. Microbes Infect.">
        <title>Phenotypic and molecular analysis of nontypeable Group B streptococci: identification of cps2a and hybrid cps2a/cps5 Group B streptococcal capsule gene clusters.</title>
        <authorList>
            <person name="Alhhazmi A."/>
            <person name="Tyrrell G.J."/>
        </authorList>
    </citation>
    <scope>NUCLEOTIDE SEQUENCE [LARGE SCALE GENOMIC DNA]</scope>
    <source>
        <strain evidence="16 18">PLGBS17</strain>
    </source>
</reference>
<keyword evidence="8" id="KW-0067">ATP-binding</keyword>
<dbReference type="Proteomes" id="UP001230629">
    <property type="component" value="Unassembled WGS sequence"/>
</dbReference>
<dbReference type="InterPro" id="IPR050187">
    <property type="entry name" value="Lipid_Phosphate_FormReg"/>
</dbReference>
<organism evidence="15 17">
    <name type="scientific">Streptococcus agalactiae</name>
    <dbReference type="NCBI Taxonomy" id="1311"/>
    <lineage>
        <taxon>Bacteria</taxon>
        <taxon>Bacillati</taxon>
        <taxon>Bacillota</taxon>
        <taxon>Bacilli</taxon>
        <taxon>Lactobacillales</taxon>
        <taxon>Streptococcaceae</taxon>
        <taxon>Streptococcus</taxon>
    </lineage>
</organism>
<feature type="domain" description="DAGKc" evidence="13">
    <location>
        <begin position="1"/>
        <end position="133"/>
    </location>
</feature>